<dbReference type="Pfam" id="PF13962">
    <property type="entry name" value="PGG"/>
    <property type="match status" value="1"/>
</dbReference>
<protein>
    <recommendedName>
        <fullName evidence="3">PGG domain-containing protein</fullName>
    </recommendedName>
</protein>
<evidence type="ECO:0000259" key="3">
    <source>
        <dbReference type="Pfam" id="PF13962"/>
    </source>
</evidence>
<evidence type="ECO:0000256" key="2">
    <source>
        <dbReference type="SAM" id="Phobius"/>
    </source>
</evidence>
<dbReference type="Gramene" id="TVU25859">
    <property type="protein sequence ID" value="TVU25859"/>
    <property type="gene ID" value="EJB05_28372"/>
</dbReference>
<feature type="domain" description="PGG" evidence="3">
    <location>
        <begin position="82"/>
        <end position="168"/>
    </location>
</feature>
<dbReference type="AlphaFoldDB" id="A0A5J9UPT6"/>
<feature type="region of interest" description="Disordered" evidence="1">
    <location>
        <begin position="53"/>
        <end position="85"/>
    </location>
</feature>
<comment type="caution">
    <text evidence="4">The sequence shown here is derived from an EMBL/GenBank/DDBJ whole genome shotgun (WGS) entry which is preliminary data.</text>
</comment>
<keyword evidence="2" id="KW-0812">Transmembrane</keyword>
<dbReference type="InterPro" id="IPR026961">
    <property type="entry name" value="PGG_dom"/>
</dbReference>
<sequence>MFGLLGAYAAGSTQHMRTSIKIFGLAAAILVVLVLVVLILVIRSANEGADNVENMTPPPDLTMPPNDRHAKKAVHSDQASKPGGVWQHDDNLKGQVAGNPVMHDNARTRYQAFFYINSTSFVASIIVIILLLLKPLHMTKLLSLKAMNTTIMLDLVGLLAAYAIGSARSWKATGYVFVLVFMVLAYIVVHVGLARIIRNAFGVGRDKKAAMTSTSGFLIA</sequence>
<feature type="transmembrane region" description="Helical" evidence="2">
    <location>
        <begin position="176"/>
        <end position="197"/>
    </location>
</feature>
<keyword evidence="5" id="KW-1185">Reference proteome</keyword>
<evidence type="ECO:0000313" key="4">
    <source>
        <dbReference type="EMBL" id="TVU25859.1"/>
    </source>
</evidence>
<dbReference type="EMBL" id="RWGY01000013">
    <property type="protein sequence ID" value="TVU25859.1"/>
    <property type="molecule type" value="Genomic_DNA"/>
</dbReference>
<name>A0A5J9UPT6_9POAL</name>
<feature type="transmembrane region" description="Helical" evidence="2">
    <location>
        <begin position="145"/>
        <end position="164"/>
    </location>
</feature>
<evidence type="ECO:0000313" key="5">
    <source>
        <dbReference type="Proteomes" id="UP000324897"/>
    </source>
</evidence>
<organism evidence="4 5">
    <name type="scientific">Eragrostis curvula</name>
    <name type="common">weeping love grass</name>
    <dbReference type="NCBI Taxonomy" id="38414"/>
    <lineage>
        <taxon>Eukaryota</taxon>
        <taxon>Viridiplantae</taxon>
        <taxon>Streptophyta</taxon>
        <taxon>Embryophyta</taxon>
        <taxon>Tracheophyta</taxon>
        <taxon>Spermatophyta</taxon>
        <taxon>Magnoliopsida</taxon>
        <taxon>Liliopsida</taxon>
        <taxon>Poales</taxon>
        <taxon>Poaceae</taxon>
        <taxon>PACMAD clade</taxon>
        <taxon>Chloridoideae</taxon>
        <taxon>Eragrostideae</taxon>
        <taxon>Eragrostidinae</taxon>
        <taxon>Eragrostis</taxon>
    </lineage>
</organism>
<gene>
    <name evidence="4" type="ORF">EJB05_28372</name>
</gene>
<proteinExistence type="predicted"/>
<reference evidence="4 5" key="1">
    <citation type="journal article" date="2019" name="Sci. Rep.">
        <title>A high-quality genome of Eragrostis curvula grass provides insights into Poaceae evolution and supports new strategies to enhance forage quality.</title>
        <authorList>
            <person name="Carballo J."/>
            <person name="Santos B.A.C.M."/>
            <person name="Zappacosta D."/>
            <person name="Garbus I."/>
            <person name="Selva J.P."/>
            <person name="Gallo C.A."/>
            <person name="Diaz A."/>
            <person name="Albertini E."/>
            <person name="Caccamo M."/>
            <person name="Echenique V."/>
        </authorList>
    </citation>
    <scope>NUCLEOTIDE SEQUENCE [LARGE SCALE GENOMIC DNA]</scope>
    <source>
        <strain evidence="5">cv. Victoria</strain>
        <tissue evidence="4">Leaf</tissue>
    </source>
</reference>
<dbReference type="OrthoDB" id="785966at2759"/>
<evidence type="ECO:0000256" key="1">
    <source>
        <dbReference type="SAM" id="MobiDB-lite"/>
    </source>
</evidence>
<dbReference type="Proteomes" id="UP000324897">
    <property type="component" value="Chromosome 2"/>
</dbReference>
<feature type="transmembrane region" description="Helical" evidence="2">
    <location>
        <begin position="22"/>
        <end position="42"/>
    </location>
</feature>
<feature type="transmembrane region" description="Helical" evidence="2">
    <location>
        <begin position="112"/>
        <end position="133"/>
    </location>
</feature>
<keyword evidence="2" id="KW-0472">Membrane</keyword>
<keyword evidence="2" id="KW-1133">Transmembrane helix</keyword>
<feature type="non-terminal residue" evidence="4">
    <location>
        <position position="1"/>
    </location>
</feature>
<accession>A0A5J9UPT6</accession>